<feature type="compositionally biased region" description="Basic and acidic residues" evidence="1">
    <location>
        <begin position="23"/>
        <end position="37"/>
    </location>
</feature>
<feature type="compositionally biased region" description="Low complexity" evidence="1">
    <location>
        <begin position="224"/>
        <end position="236"/>
    </location>
</feature>
<evidence type="ECO:0000259" key="4">
    <source>
        <dbReference type="Pfam" id="PF04478"/>
    </source>
</evidence>
<feature type="chain" id="PRO_5001990460" description="Mid2 domain-containing protein" evidence="3">
    <location>
        <begin position="22"/>
        <end position="258"/>
    </location>
</feature>
<feature type="domain" description="Mid2" evidence="4">
    <location>
        <begin position="143"/>
        <end position="207"/>
    </location>
</feature>
<dbReference type="HOGENOM" id="CLU_053893_1_0_1"/>
<evidence type="ECO:0000313" key="5">
    <source>
        <dbReference type="EMBL" id="CEJ93592.1"/>
    </source>
</evidence>
<dbReference type="OrthoDB" id="5425782at2759"/>
<feature type="region of interest" description="Disordered" evidence="1">
    <location>
        <begin position="22"/>
        <end position="165"/>
    </location>
</feature>
<dbReference type="STRING" id="1531966.A0A0A1TR15"/>
<feature type="compositionally biased region" description="Low complexity" evidence="1">
    <location>
        <begin position="54"/>
        <end position="85"/>
    </location>
</feature>
<dbReference type="EMBL" id="CDHN01000005">
    <property type="protein sequence ID" value="CEJ93592.1"/>
    <property type="molecule type" value="Genomic_DNA"/>
</dbReference>
<sequence>MHATHLLQFLFVLSAAAHVGSVPRDDNSHALMKRQDGGKANPLSGLLNPSAPDSKTSVSPPASSSSSKPAPPSTSSEVPVSSSSVPAPPSSSSPAPSPTQPPNNTPSSASPPPVSNKPASNTPAPGQPTPSSDPTKASESSAASTTGSSTPGDNSNSSSPGMSDTTKKTIIGVVVGIGGAIVLGALAVVAWRVWGRRKQTEESDGLMDYDMSAGGFEKQDLSYAGAGQQASQQQHQTPFKSTLEDYHKPGQVTASSNF</sequence>
<feature type="compositionally biased region" description="Pro residues" evidence="1">
    <location>
        <begin position="86"/>
        <end position="115"/>
    </location>
</feature>
<feature type="region of interest" description="Disordered" evidence="1">
    <location>
        <begin position="222"/>
        <end position="258"/>
    </location>
</feature>
<gene>
    <name evidence="5" type="ORF">VHEMI09170</name>
</gene>
<protein>
    <recommendedName>
        <fullName evidence="4">Mid2 domain-containing protein</fullName>
    </recommendedName>
</protein>
<feature type="transmembrane region" description="Helical" evidence="2">
    <location>
        <begin position="170"/>
        <end position="191"/>
    </location>
</feature>
<keyword evidence="3" id="KW-0732">Signal</keyword>
<feature type="compositionally biased region" description="Low complexity" evidence="1">
    <location>
        <begin position="137"/>
        <end position="165"/>
    </location>
</feature>
<keyword evidence="2" id="KW-0812">Transmembrane</keyword>
<name>A0A0A1TR15_9HYPO</name>
<organism evidence="5 6">
    <name type="scientific">[Torrubiella] hemipterigena</name>
    <dbReference type="NCBI Taxonomy" id="1531966"/>
    <lineage>
        <taxon>Eukaryota</taxon>
        <taxon>Fungi</taxon>
        <taxon>Dikarya</taxon>
        <taxon>Ascomycota</taxon>
        <taxon>Pezizomycotina</taxon>
        <taxon>Sordariomycetes</taxon>
        <taxon>Hypocreomycetidae</taxon>
        <taxon>Hypocreales</taxon>
        <taxon>Clavicipitaceae</taxon>
        <taxon>Clavicipitaceae incertae sedis</taxon>
        <taxon>'Torrubiella' clade</taxon>
    </lineage>
</organism>
<evidence type="ECO:0000313" key="6">
    <source>
        <dbReference type="Proteomes" id="UP000039046"/>
    </source>
</evidence>
<feature type="signal peptide" evidence="3">
    <location>
        <begin position="1"/>
        <end position="21"/>
    </location>
</feature>
<dbReference type="AlphaFoldDB" id="A0A0A1TR15"/>
<proteinExistence type="predicted"/>
<dbReference type="Proteomes" id="UP000039046">
    <property type="component" value="Unassembled WGS sequence"/>
</dbReference>
<dbReference type="Pfam" id="PF04478">
    <property type="entry name" value="Mid2"/>
    <property type="match status" value="1"/>
</dbReference>
<keyword evidence="6" id="KW-1185">Reference proteome</keyword>
<reference evidence="5 6" key="1">
    <citation type="journal article" date="2015" name="Genome Announc.">
        <title>Draft Genome Sequence and Gene Annotation of the Entomopathogenic Fungus Verticillium hemipterigenum.</title>
        <authorList>
            <person name="Horn F."/>
            <person name="Habel A."/>
            <person name="Scharf D.H."/>
            <person name="Dworschak J."/>
            <person name="Brakhage A.A."/>
            <person name="Guthke R."/>
            <person name="Hertweck C."/>
            <person name="Linde J."/>
        </authorList>
    </citation>
    <scope>NUCLEOTIDE SEQUENCE [LARGE SCALE GENOMIC DNA]</scope>
</reference>
<evidence type="ECO:0000256" key="3">
    <source>
        <dbReference type="SAM" id="SignalP"/>
    </source>
</evidence>
<evidence type="ECO:0000256" key="1">
    <source>
        <dbReference type="SAM" id="MobiDB-lite"/>
    </source>
</evidence>
<keyword evidence="2" id="KW-0472">Membrane</keyword>
<accession>A0A0A1TR15</accession>
<evidence type="ECO:0000256" key="2">
    <source>
        <dbReference type="SAM" id="Phobius"/>
    </source>
</evidence>
<dbReference type="InterPro" id="IPR007567">
    <property type="entry name" value="Mid2_dom"/>
</dbReference>
<keyword evidence="2" id="KW-1133">Transmembrane helix</keyword>